<proteinExistence type="inferred from homology"/>
<dbReference type="SUPFAM" id="SSF53383">
    <property type="entry name" value="PLP-dependent transferases"/>
    <property type="match status" value="1"/>
</dbReference>
<dbReference type="InterPro" id="IPR015424">
    <property type="entry name" value="PyrdxlP-dep_Trfase"/>
</dbReference>
<dbReference type="PANTHER" id="PTHR43713">
    <property type="entry name" value="GLUTAMATE-1-SEMIALDEHYDE 2,1-AMINOMUTASE"/>
    <property type="match status" value="1"/>
</dbReference>
<dbReference type="GO" id="GO:0008483">
    <property type="term" value="F:transaminase activity"/>
    <property type="evidence" value="ECO:0007669"/>
    <property type="project" value="UniProtKB-KW"/>
</dbReference>
<comment type="similarity">
    <text evidence="2">Belongs to the class-III pyridoxal-phosphate-dependent aminotransferase family.</text>
</comment>
<dbReference type="InterPro" id="IPR015422">
    <property type="entry name" value="PyrdxlP-dep_Trfase_small"/>
</dbReference>
<accession>A0AA35QVH2</accession>
<comment type="caution">
    <text evidence="4">The sequence shown here is derived from an EMBL/GenBank/DDBJ whole genome shotgun (WGS) entry which is preliminary data.</text>
</comment>
<dbReference type="InterPro" id="IPR049704">
    <property type="entry name" value="Aminotrans_3_PPA_site"/>
</dbReference>
<keyword evidence="4" id="KW-0808">Transferase</keyword>
<name>A0AA35QVH2_GEOBA</name>
<dbReference type="Pfam" id="PF00202">
    <property type="entry name" value="Aminotran_3"/>
    <property type="match status" value="1"/>
</dbReference>
<evidence type="ECO:0000256" key="2">
    <source>
        <dbReference type="ARBA" id="ARBA00008954"/>
    </source>
</evidence>
<dbReference type="Gene3D" id="3.40.640.10">
    <property type="entry name" value="Type I PLP-dependent aspartate aminotransferase-like (Major domain)"/>
    <property type="match status" value="1"/>
</dbReference>
<dbReference type="InterPro" id="IPR005814">
    <property type="entry name" value="Aminotrans_3"/>
</dbReference>
<dbReference type="Gene3D" id="3.90.1150.10">
    <property type="entry name" value="Aspartate Aminotransferase, domain 1"/>
    <property type="match status" value="1"/>
</dbReference>
<evidence type="ECO:0000256" key="1">
    <source>
        <dbReference type="ARBA" id="ARBA00001933"/>
    </source>
</evidence>
<dbReference type="PROSITE" id="PS00600">
    <property type="entry name" value="AA_TRANSFER_CLASS_3"/>
    <property type="match status" value="1"/>
</dbReference>
<evidence type="ECO:0000313" key="4">
    <source>
        <dbReference type="EMBL" id="CAI7992467.1"/>
    </source>
</evidence>
<protein>
    <submittedName>
        <fullName evidence="4">3-aminobutyryl-CoA aminotransferase</fullName>
    </submittedName>
</protein>
<dbReference type="GO" id="GO:0030170">
    <property type="term" value="F:pyridoxal phosphate binding"/>
    <property type="evidence" value="ECO:0007669"/>
    <property type="project" value="InterPro"/>
</dbReference>
<dbReference type="AlphaFoldDB" id="A0AA35QVH2"/>
<keyword evidence="5" id="KW-1185">Reference proteome</keyword>
<reference evidence="4" key="1">
    <citation type="submission" date="2023-03" db="EMBL/GenBank/DDBJ databases">
        <authorList>
            <person name="Steffen K."/>
            <person name="Cardenas P."/>
        </authorList>
    </citation>
    <scope>NUCLEOTIDE SEQUENCE</scope>
</reference>
<dbReference type="PANTHER" id="PTHR43713:SF3">
    <property type="entry name" value="GLUTAMATE-1-SEMIALDEHYDE 2,1-AMINOMUTASE 1, CHLOROPLASTIC-RELATED"/>
    <property type="match status" value="1"/>
</dbReference>
<keyword evidence="4" id="KW-0032">Aminotransferase</keyword>
<evidence type="ECO:0000256" key="3">
    <source>
        <dbReference type="ARBA" id="ARBA00022898"/>
    </source>
</evidence>
<sequence>MIAGAKGAHFWDADGNDYIDYLMGYGPMILGHAYPTVIDTVTKYLVERGNVYNFGHTLEVELAEKLIQIIPSADRVAYFVGGSDATTGAIKFARAYNGREKVIRSGYHGWHDWCSHARGHLSGAAAATLSVDFNDLEGLADLFKAHPDEIACLIMEPSGQDLPQDGYLEEAKALVNANGALMIFDEVKTGFRYALGGAQEYFGVTPDMSVFGKALANGFATAVVVGQKEIMDEVSDVWVAATFHGEVSLVAAAMATIEELETKDGVAFMWNRDRNCWMVTGK</sequence>
<evidence type="ECO:0000313" key="5">
    <source>
        <dbReference type="Proteomes" id="UP001174909"/>
    </source>
</evidence>
<organism evidence="4 5">
    <name type="scientific">Geodia barretti</name>
    <name type="common">Barrett's horny sponge</name>
    <dbReference type="NCBI Taxonomy" id="519541"/>
    <lineage>
        <taxon>Eukaryota</taxon>
        <taxon>Metazoa</taxon>
        <taxon>Porifera</taxon>
        <taxon>Demospongiae</taxon>
        <taxon>Heteroscleromorpha</taxon>
        <taxon>Tetractinellida</taxon>
        <taxon>Astrophorina</taxon>
        <taxon>Geodiidae</taxon>
        <taxon>Geodia</taxon>
    </lineage>
</organism>
<dbReference type="Proteomes" id="UP001174909">
    <property type="component" value="Unassembled WGS sequence"/>
</dbReference>
<gene>
    <name evidence="4" type="ORF">GBAR_LOCUS1010</name>
</gene>
<keyword evidence="3" id="KW-0663">Pyridoxal phosphate</keyword>
<comment type="cofactor">
    <cofactor evidence="1">
        <name>pyridoxal 5'-phosphate</name>
        <dbReference type="ChEBI" id="CHEBI:597326"/>
    </cofactor>
</comment>
<dbReference type="EMBL" id="CASHTH010000145">
    <property type="protein sequence ID" value="CAI7992467.1"/>
    <property type="molecule type" value="Genomic_DNA"/>
</dbReference>
<dbReference type="InterPro" id="IPR015421">
    <property type="entry name" value="PyrdxlP-dep_Trfase_major"/>
</dbReference>